<dbReference type="InterPro" id="IPR023753">
    <property type="entry name" value="FAD/NAD-binding_dom"/>
</dbReference>
<reference evidence="2" key="1">
    <citation type="journal article" date="2019" name="Environ. Microbiol.">
        <title>Fungal ecological strategies reflected in gene transcription - a case study of two litter decomposers.</title>
        <authorList>
            <person name="Barbi F."/>
            <person name="Kohler A."/>
            <person name="Barry K."/>
            <person name="Baskaran P."/>
            <person name="Daum C."/>
            <person name="Fauchery L."/>
            <person name="Ihrmark K."/>
            <person name="Kuo A."/>
            <person name="LaButti K."/>
            <person name="Lipzen A."/>
            <person name="Morin E."/>
            <person name="Grigoriev I.V."/>
            <person name="Henrissat B."/>
            <person name="Lindahl B."/>
            <person name="Martin F."/>
        </authorList>
    </citation>
    <scope>NUCLEOTIDE SEQUENCE</scope>
    <source>
        <strain evidence="2">JB14</strain>
    </source>
</reference>
<dbReference type="EMBL" id="ML769496">
    <property type="protein sequence ID" value="KAE9397482.1"/>
    <property type="molecule type" value="Genomic_DNA"/>
</dbReference>
<dbReference type="GO" id="GO:0005737">
    <property type="term" value="C:cytoplasm"/>
    <property type="evidence" value="ECO:0007669"/>
    <property type="project" value="TreeGrafter"/>
</dbReference>
<dbReference type="AlphaFoldDB" id="A0A6A4HG00"/>
<dbReference type="PRINTS" id="PR00411">
    <property type="entry name" value="PNDRDTASEI"/>
</dbReference>
<dbReference type="Proteomes" id="UP000799118">
    <property type="component" value="Unassembled WGS sequence"/>
</dbReference>
<organism evidence="2 3">
    <name type="scientific">Gymnopus androsaceus JB14</name>
    <dbReference type="NCBI Taxonomy" id="1447944"/>
    <lineage>
        <taxon>Eukaryota</taxon>
        <taxon>Fungi</taxon>
        <taxon>Dikarya</taxon>
        <taxon>Basidiomycota</taxon>
        <taxon>Agaricomycotina</taxon>
        <taxon>Agaricomycetes</taxon>
        <taxon>Agaricomycetidae</taxon>
        <taxon>Agaricales</taxon>
        <taxon>Marasmiineae</taxon>
        <taxon>Omphalotaceae</taxon>
        <taxon>Gymnopus</taxon>
    </lineage>
</organism>
<gene>
    <name evidence="2" type="ORF">BT96DRAFT_70031</name>
</gene>
<dbReference type="Gene3D" id="3.50.50.100">
    <property type="match status" value="1"/>
</dbReference>
<dbReference type="Pfam" id="PF07992">
    <property type="entry name" value="Pyr_redox_2"/>
    <property type="match status" value="1"/>
</dbReference>
<protein>
    <submittedName>
        <fullName evidence="2">FAD/NAD(P)-binding domain-containing protein</fullName>
    </submittedName>
</protein>
<proteinExistence type="predicted"/>
<dbReference type="OrthoDB" id="202203at2759"/>
<sequence>MFYQIKIILPFPTISTRFSMTFDEKTAIKTVLVLGGAYAGSRAIRILSEGIPKGWRIVLVDRNTHINHVYIFPRLAVLPGHEQKGFVPLDKLLDSERKQDLYLHAAVQSVHSSHVVLDRSFPNKGIPTQELHFDYLIYALGSRLPAPLDLWGSHPGSGSMSYKAPAMLRPYNGTKKEGMAWLKAHQDVIKGSGSVLVVGGGALGIQFAADISAIYPDKTITLLHSRQRLLPRFDEKMHTEILDTLQASDIQVILGERLDMNSTSDTVIKTNEQGQRIVRTMQGREVVADLILLCTGQKPNTHFISEMDSRCVNPRDGLAHVLSTMQLGVLSPPSAFSSECTTPAMSESSSLSNSDILSPEKELEEALAQVALAEADENNAGFAPSDLPKDSEETVEKEITPYPNIFVIGDAADAFGAIPAGHTAYYQGEVAARNILRLIRRSKHEVNSSEMNILKEEPMESYEPGLPVIKVSLGLVGIKSVYQVNGVVGTSNDGIPDLNAAAIWGCFGYEVNGDEEMYI</sequence>
<feature type="domain" description="FAD/NAD(P)-binding" evidence="1">
    <location>
        <begin position="30"/>
        <end position="310"/>
    </location>
</feature>
<dbReference type="InterPro" id="IPR036188">
    <property type="entry name" value="FAD/NAD-bd_sf"/>
</dbReference>
<dbReference type="PANTHER" id="PTHR43735">
    <property type="entry name" value="APOPTOSIS-INDUCING FACTOR 1"/>
    <property type="match status" value="1"/>
</dbReference>
<evidence type="ECO:0000313" key="2">
    <source>
        <dbReference type="EMBL" id="KAE9397482.1"/>
    </source>
</evidence>
<dbReference type="PRINTS" id="PR00368">
    <property type="entry name" value="FADPNR"/>
</dbReference>
<dbReference type="Gene3D" id="3.50.50.60">
    <property type="entry name" value="FAD/NAD(P)-binding domain"/>
    <property type="match status" value="2"/>
</dbReference>
<evidence type="ECO:0000259" key="1">
    <source>
        <dbReference type="Pfam" id="PF07992"/>
    </source>
</evidence>
<evidence type="ECO:0000313" key="3">
    <source>
        <dbReference type="Proteomes" id="UP000799118"/>
    </source>
</evidence>
<dbReference type="GO" id="GO:0050660">
    <property type="term" value="F:flavin adenine dinucleotide binding"/>
    <property type="evidence" value="ECO:0007669"/>
    <property type="project" value="TreeGrafter"/>
</dbReference>
<keyword evidence="3" id="KW-1185">Reference proteome</keyword>
<dbReference type="GO" id="GO:0004174">
    <property type="term" value="F:electron-transferring-flavoprotein dehydrogenase activity"/>
    <property type="evidence" value="ECO:0007669"/>
    <property type="project" value="TreeGrafter"/>
</dbReference>
<accession>A0A6A4HG00</accession>
<dbReference type="PANTHER" id="PTHR43735:SF2">
    <property type="entry name" value="FE-REGULATED PROTEIN 8"/>
    <property type="match status" value="1"/>
</dbReference>
<dbReference type="SUPFAM" id="SSF51905">
    <property type="entry name" value="FAD/NAD(P)-binding domain"/>
    <property type="match status" value="1"/>
</dbReference>
<name>A0A6A4HG00_9AGAR</name>